<evidence type="ECO:0000256" key="2">
    <source>
        <dbReference type="ARBA" id="ARBA00012438"/>
    </source>
</evidence>
<dbReference type="PROSITE" id="PS50851">
    <property type="entry name" value="CHEW"/>
    <property type="match status" value="1"/>
</dbReference>
<evidence type="ECO:0000313" key="17">
    <source>
        <dbReference type="EMBL" id="MCY0385739.1"/>
    </source>
</evidence>
<dbReference type="SUPFAM" id="SSF50341">
    <property type="entry name" value="CheW-like"/>
    <property type="match status" value="1"/>
</dbReference>
<dbReference type="Gene3D" id="3.30.565.10">
    <property type="entry name" value="Histidine kinase-like ATPase, C-terminal domain"/>
    <property type="match status" value="1"/>
</dbReference>
<name>A0ABT3ZGT7_9BURK</name>
<dbReference type="SUPFAM" id="SSF160246">
    <property type="entry name" value="EspE N-terminal domain-like"/>
    <property type="match status" value="1"/>
</dbReference>
<dbReference type="InterPro" id="IPR036890">
    <property type="entry name" value="HATPase_C_sf"/>
</dbReference>
<dbReference type="InterPro" id="IPR003594">
    <property type="entry name" value="HATPase_dom"/>
</dbReference>
<dbReference type="Pfam" id="PF02518">
    <property type="entry name" value="HATPase_c"/>
    <property type="match status" value="1"/>
</dbReference>
<dbReference type="Pfam" id="PF02895">
    <property type="entry name" value="H-kinase_dim"/>
    <property type="match status" value="1"/>
</dbReference>
<keyword evidence="8" id="KW-0418">Kinase</keyword>
<dbReference type="SMART" id="SM01231">
    <property type="entry name" value="H-kinase_dim"/>
    <property type="match status" value="1"/>
</dbReference>
<dbReference type="InterPro" id="IPR004105">
    <property type="entry name" value="CheA-like_dim"/>
</dbReference>
<evidence type="ECO:0000256" key="7">
    <source>
        <dbReference type="ARBA" id="ARBA00022741"/>
    </source>
</evidence>
<dbReference type="Gene3D" id="2.30.30.40">
    <property type="entry name" value="SH3 Domains"/>
    <property type="match status" value="1"/>
</dbReference>
<evidence type="ECO:0000259" key="15">
    <source>
        <dbReference type="PROSITE" id="PS50851"/>
    </source>
</evidence>
<evidence type="ECO:0000256" key="12">
    <source>
        <dbReference type="PROSITE-ProRule" id="PRU00110"/>
    </source>
</evidence>
<evidence type="ECO:0000259" key="16">
    <source>
        <dbReference type="PROSITE" id="PS50894"/>
    </source>
</evidence>
<dbReference type="SMART" id="SM00260">
    <property type="entry name" value="CheW"/>
    <property type="match status" value="1"/>
</dbReference>
<dbReference type="PROSITE" id="PS50894">
    <property type="entry name" value="HPT"/>
    <property type="match status" value="1"/>
</dbReference>
<dbReference type="CDD" id="cd00731">
    <property type="entry name" value="CheA_reg"/>
    <property type="match status" value="1"/>
</dbReference>
<evidence type="ECO:0000256" key="8">
    <source>
        <dbReference type="ARBA" id="ARBA00022777"/>
    </source>
</evidence>
<evidence type="ECO:0000256" key="9">
    <source>
        <dbReference type="ARBA" id="ARBA00022840"/>
    </source>
</evidence>
<dbReference type="SUPFAM" id="SSF47384">
    <property type="entry name" value="Homodimeric domain of signal transducing histidine kinase"/>
    <property type="match status" value="1"/>
</dbReference>
<feature type="domain" description="CheW-like" evidence="15">
    <location>
        <begin position="622"/>
        <end position="751"/>
    </location>
</feature>
<comment type="caution">
    <text evidence="17">The sequence shown here is derived from an EMBL/GenBank/DDBJ whole genome shotgun (WGS) entry which is preliminary data.</text>
</comment>
<reference evidence="17" key="1">
    <citation type="submission" date="2022-11" db="EMBL/GenBank/DDBJ databases">
        <title>Robbsia betulipollinis sp. nov., isolated from pollen of birch (Betula pendula).</title>
        <authorList>
            <person name="Shi H."/>
            <person name="Ambika Manirajan B."/>
            <person name="Ratering S."/>
            <person name="Geissler-Plaum R."/>
            <person name="Schnell S."/>
        </authorList>
    </citation>
    <scope>NUCLEOTIDE SEQUENCE</scope>
    <source>
        <strain evidence="17">Bb-Pol-6</strain>
    </source>
</reference>
<dbReference type="PANTHER" id="PTHR43395:SF10">
    <property type="entry name" value="CHEMOTAXIS PROTEIN CHEA"/>
    <property type="match status" value="1"/>
</dbReference>
<dbReference type="InterPro" id="IPR005467">
    <property type="entry name" value="His_kinase_dom"/>
</dbReference>
<dbReference type="SMART" id="SM00387">
    <property type="entry name" value="HATPase_c"/>
    <property type="match status" value="1"/>
</dbReference>
<dbReference type="Pfam" id="PF01627">
    <property type="entry name" value="Hpt"/>
    <property type="match status" value="1"/>
</dbReference>
<keyword evidence="10" id="KW-0902">Two-component regulatory system</keyword>
<evidence type="ECO:0000259" key="14">
    <source>
        <dbReference type="PROSITE" id="PS50109"/>
    </source>
</evidence>
<dbReference type="EMBL" id="JAPMXC010000001">
    <property type="protein sequence ID" value="MCY0385739.1"/>
    <property type="molecule type" value="Genomic_DNA"/>
</dbReference>
<dbReference type="PANTHER" id="PTHR43395">
    <property type="entry name" value="SENSOR HISTIDINE KINASE CHEA"/>
    <property type="match status" value="1"/>
</dbReference>
<evidence type="ECO:0000256" key="6">
    <source>
        <dbReference type="ARBA" id="ARBA00022679"/>
    </source>
</evidence>
<dbReference type="InterPro" id="IPR036097">
    <property type="entry name" value="HisK_dim/P_sf"/>
</dbReference>
<evidence type="ECO:0000256" key="11">
    <source>
        <dbReference type="ARBA" id="ARBA00035100"/>
    </source>
</evidence>
<dbReference type="Gene3D" id="1.20.120.160">
    <property type="entry name" value="HPT domain"/>
    <property type="match status" value="1"/>
</dbReference>
<proteinExistence type="predicted"/>
<dbReference type="InterPro" id="IPR037006">
    <property type="entry name" value="CheA-like_homodim_sf"/>
</dbReference>
<dbReference type="InterPro" id="IPR037257">
    <property type="entry name" value="T2SS_E_N_sf"/>
</dbReference>
<evidence type="ECO:0000256" key="3">
    <source>
        <dbReference type="ARBA" id="ARBA00021495"/>
    </source>
</evidence>
<keyword evidence="4" id="KW-0145">Chemotaxis</keyword>
<comment type="function">
    <text evidence="11">Involved in the transmission of sensory signals from the chemoreceptors to the flagellar motors. CheA is autophosphorylated; it can transfer its phosphate group to either CheB or CheY.</text>
</comment>
<dbReference type="InterPro" id="IPR008207">
    <property type="entry name" value="Sig_transdc_His_kin_Hpt_dom"/>
</dbReference>
<dbReference type="Proteomes" id="UP001082899">
    <property type="component" value="Unassembled WGS sequence"/>
</dbReference>
<organism evidence="17 18">
    <name type="scientific">Robbsia betulipollinis</name>
    <dbReference type="NCBI Taxonomy" id="2981849"/>
    <lineage>
        <taxon>Bacteria</taxon>
        <taxon>Pseudomonadati</taxon>
        <taxon>Pseudomonadota</taxon>
        <taxon>Betaproteobacteria</taxon>
        <taxon>Burkholderiales</taxon>
        <taxon>Burkholderiaceae</taxon>
        <taxon>Robbsia</taxon>
    </lineage>
</organism>
<dbReference type="EC" id="2.7.13.3" evidence="2"/>
<evidence type="ECO:0000256" key="4">
    <source>
        <dbReference type="ARBA" id="ARBA00022500"/>
    </source>
</evidence>
<dbReference type="Gene3D" id="1.10.287.560">
    <property type="entry name" value="Histidine kinase CheA-like, homodimeric domain"/>
    <property type="match status" value="1"/>
</dbReference>
<keyword evidence="7" id="KW-0547">Nucleotide-binding</keyword>
<evidence type="ECO:0000313" key="18">
    <source>
        <dbReference type="Proteomes" id="UP001082899"/>
    </source>
</evidence>
<evidence type="ECO:0000256" key="5">
    <source>
        <dbReference type="ARBA" id="ARBA00022553"/>
    </source>
</evidence>
<keyword evidence="5 12" id="KW-0597">Phosphoprotein</keyword>
<dbReference type="InterPro" id="IPR036641">
    <property type="entry name" value="HPT_dom_sf"/>
</dbReference>
<feature type="domain" description="HPt" evidence="16">
    <location>
        <begin position="1"/>
        <end position="103"/>
    </location>
</feature>
<dbReference type="InterPro" id="IPR051315">
    <property type="entry name" value="Bact_Chemotaxis_CheA"/>
</dbReference>
<keyword evidence="9" id="KW-0067">ATP-binding</keyword>
<dbReference type="CDD" id="cd00088">
    <property type="entry name" value="HPT"/>
    <property type="match status" value="1"/>
</dbReference>
<feature type="modified residue" description="Phosphohistidine" evidence="12">
    <location>
        <position position="46"/>
    </location>
</feature>
<comment type="catalytic activity">
    <reaction evidence="1">
        <text>ATP + protein L-histidine = ADP + protein N-phospho-L-histidine.</text>
        <dbReference type="EC" id="2.7.13.3"/>
    </reaction>
</comment>
<keyword evidence="18" id="KW-1185">Reference proteome</keyword>
<keyword evidence="6" id="KW-0808">Transferase</keyword>
<dbReference type="PROSITE" id="PS50109">
    <property type="entry name" value="HIS_KIN"/>
    <property type="match status" value="1"/>
</dbReference>
<evidence type="ECO:0000256" key="10">
    <source>
        <dbReference type="ARBA" id="ARBA00023012"/>
    </source>
</evidence>
<dbReference type="RefSeq" id="WP_267844861.1">
    <property type="nucleotide sequence ID" value="NZ_JAPMXC010000001.1"/>
</dbReference>
<dbReference type="InterPro" id="IPR036061">
    <property type="entry name" value="CheW-like_dom_sf"/>
</dbReference>
<protein>
    <recommendedName>
        <fullName evidence="3">Chemotaxis protein CheA</fullName>
        <ecNumber evidence="2">2.7.13.3</ecNumber>
    </recommendedName>
</protein>
<dbReference type="Pfam" id="PF01584">
    <property type="entry name" value="CheW"/>
    <property type="match status" value="1"/>
</dbReference>
<dbReference type="SMART" id="SM00073">
    <property type="entry name" value="HPT"/>
    <property type="match status" value="1"/>
</dbReference>
<evidence type="ECO:0000256" key="1">
    <source>
        <dbReference type="ARBA" id="ARBA00000085"/>
    </source>
</evidence>
<sequence length="757" mass="81634">MNLDQAWQTFFAECAELLEEMESALLSIGHGDQCAELIRVIFRAAHTIKGSAGLFGLDGIVAFTHDLESVLDEMREGRVPVNARLVELLLSCRDHVGRLVDHAAAHPHPAGERAAPDAELVAEGIPLSVALRGYLAPSNRASAAEGAGTPGGEREGARVDARVHAGAGAGDAADLPARDGVDAGASAAAHDTSDSENWHISLRFGEDVLRHGMDPLSFIHYLQTVAEIVTVETLVGRLPVAAEMDPETCYLSFEIVFRSAADKATIENVFEFVRDDCDIRILPPHSRMDDYLALIRDCPESENVRLGEILVRCGTLTARELENALAHQAAAAAASDEVPLLGDLLVDQGAVQPKVVAAALDKQRRVSHVKAQENRSVRVDSDKLDRLIDLVGELTIAGASIGVLAQRGDNIELLESVSTLATLVQDVRDSALQLRMVKIGSTFSKFQRVVHDVSAALGKDIVLETAGEDTELDKAVIEKIGDPLMHLIRNAMDHGIESVARRRAQGKPDQGTVRLNAYHEASHIVIEIVDDGAGLNRDKIFAKAVERGLVDAGKTLSDREVFELIFEPGFSTADAVTNLSGRGVGMDVVKSNVLALRGSVTLDSKEGLGTVVRVTLPLTLAIIDGFLVEVADSIFVLPLSVVEECIEFAPAPDQQRDYLDLRGSILPFARLRDVFELTGAQQRRENVVVIRHAGRRFGLVVDRLLGEFQTVIKPLSRLFEKNRLISGSAILGSGRVALILDVGALAQRLEQEASSYA</sequence>
<dbReference type="InterPro" id="IPR002545">
    <property type="entry name" value="CheW-lke_dom"/>
</dbReference>
<dbReference type="SUPFAM" id="SSF47226">
    <property type="entry name" value="Histidine-containing phosphotransfer domain, HPT domain"/>
    <property type="match status" value="1"/>
</dbReference>
<dbReference type="PRINTS" id="PR00344">
    <property type="entry name" value="BCTRLSENSOR"/>
</dbReference>
<dbReference type="InterPro" id="IPR004358">
    <property type="entry name" value="Sig_transdc_His_kin-like_C"/>
</dbReference>
<dbReference type="SUPFAM" id="SSF55874">
    <property type="entry name" value="ATPase domain of HSP90 chaperone/DNA topoisomerase II/histidine kinase"/>
    <property type="match status" value="1"/>
</dbReference>
<gene>
    <name evidence="17" type="ORF">OVY01_00480</name>
</gene>
<evidence type="ECO:0000256" key="13">
    <source>
        <dbReference type="SAM" id="MobiDB-lite"/>
    </source>
</evidence>
<feature type="region of interest" description="Disordered" evidence="13">
    <location>
        <begin position="168"/>
        <end position="192"/>
    </location>
</feature>
<feature type="domain" description="Histidine kinase" evidence="14">
    <location>
        <begin position="413"/>
        <end position="620"/>
    </location>
</feature>
<accession>A0ABT3ZGT7</accession>
<dbReference type="CDD" id="cd16916">
    <property type="entry name" value="HATPase_CheA-like"/>
    <property type="match status" value="1"/>
</dbReference>